<reference evidence="3" key="1">
    <citation type="submission" date="2011-01" db="EMBL/GenBank/DDBJ databases">
        <title>Complete sequence of chromosome of Acidobacterium sp. MP5ACTX9.</title>
        <authorList>
            <consortium name="US DOE Joint Genome Institute"/>
            <person name="Lucas S."/>
            <person name="Copeland A."/>
            <person name="Lapidus A."/>
            <person name="Cheng J.-F."/>
            <person name="Goodwin L."/>
            <person name="Pitluck S."/>
            <person name="Teshima H."/>
            <person name="Detter J.C."/>
            <person name="Han C."/>
            <person name="Tapia R."/>
            <person name="Land M."/>
            <person name="Hauser L."/>
            <person name="Kyrpides N."/>
            <person name="Ivanova N."/>
            <person name="Ovchinnikova G."/>
            <person name="Pagani I."/>
            <person name="Rawat S.R."/>
            <person name="Mannisto M."/>
            <person name="Haggblom M.M."/>
            <person name="Woyke T."/>
        </authorList>
    </citation>
    <scope>NUCLEOTIDE SEQUENCE [LARGE SCALE GENOMIC DNA]</scope>
    <source>
        <strain evidence="3">MP5ACTX9</strain>
    </source>
</reference>
<dbReference type="InterPro" id="IPR017592">
    <property type="entry name" value="Pilus_assmbl_Flp-typ_CpaB"/>
</dbReference>
<protein>
    <submittedName>
        <fullName evidence="2">Flp pilus assembly protein CpaB</fullName>
    </submittedName>
</protein>
<feature type="domain" description="SAF" evidence="1">
    <location>
        <begin position="39"/>
        <end position="101"/>
    </location>
</feature>
<dbReference type="Pfam" id="PF08666">
    <property type="entry name" value="SAF"/>
    <property type="match status" value="1"/>
</dbReference>
<gene>
    <name evidence="2" type="ordered locus">AciX9_0463</name>
</gene>
<dbReference type="KEGG" id="acm:AciX9_0463"/>
<organism evidence="3">
    <name type="scientific">Granulicella tundricola (strain ATCC BAA-1859 / DSM 23138 / MP5ACTX9)</name>
    <dbReference type="NCBI Taxonomy" id="1198114"/>
    <lineage>
        <taxon>Bacteria</taxon>
        <taxon>Pseudomonadati</taxon>
        <taxon>Acidobacteriota</taxon>
        <taxon>Terriglobia</taxon>
        <taxon>Terriglobales</taxon>
        <taxon>Acidobacteriaceae</taxon>
        <taxon>Granulicella</taxon>
    </lineage>
</organism>
<dbReference type="OrthoDB" id="163768at2"/>
<evidence type="ECO:0000313" key="2">
    <source>
        <dbReference type="EMBL" id="ADW67535.1"/>
    </source>
</evidence>
<name>E8WXZ6_GRATM</name>
<sequence length="291" mass="30627">MNGRRLTTAFLIALLISGLCTWVLSRKMGTHAAERVADQHYVAASRPLQSGEQLKPDSMELVNWPASNPIAGGFLKPEDLVGRSVLYPVEKDQPLTDKLLSTAGSGPGLAARIPAGMRAISLKSDEIMGVAGFLSPGSHLDVLVTYRTDKNPEPVTLTVLQDAEVLAAGQKIQPDPDGKPVTATVVTLLLTPEDAQRAVLASSQGAIHFILRSGSDKVHVQESAMAMSQLSGAPAPTVPTGLTAPVVQKSSLVTHAPKNLGELEKQQSKPAFVIETISGDKQSTESFGGGK</sequence>
<dbReference type="CDD" id="cd11614">
    <property type="entry name" value="SAF_CpaB_FlgA_like"/>
    <property type="match status" value="1"/>
</dbReference>
<dbReference type="Proteomes" id="UP000000343">
    <property type="component" value="Chromosome"/>
</dbReference>
<dbReference type="Pfam" id="PF16976">
    <property type="entry name" value="RcpC"/>
    <property type="match status" value="1"/>
</dbReference>
<dbReference type="RefSeq" id="WP_013578863.1">
    <property type="nucleotide sequence ID" value="NC_015064.1"/>
</dbReference>
<proteinExistence type="predicted"/>
<keyword evidence="3" id="KW-1185">Reference proteome</keyword>
<dbReference type="PaxDb" id="1198114-AciX9_0463"/>
<evidence type="ECO:0000259" key="1">
    <source>
        <dbReference type="SMART" id="SM00858"/>
    </source>
</evidence>
<dbReference type="EMBL" id="CP002480">
    <property type="protein sequence ID" value="ADW67535.1"/>
    <property type="molecule type" value="Genomic_DNA"/>
</dbReference>
<dbReference type="InterPro" id="IPR013974">
    <property type="entry name" value="SAF"/>
</dbReference>
<dbReference type="NCBIfam" id="TIGR03177">
    <property type="entry name" value="pilus_cpaB"/>
    <property type="match status" value="1"/>
</dbReference>
<dbReference type="STRING" id="1198114.AciX9_0463"/>
<accession>E8WXZ6</accession>
<evidence type="ECO:0000313" key="3">
    <source>
        <dbReference type="Proteomes" id="UP000000343"/>
    </source>
</evidence>
<dbReference type="InterPro" id="IPR031571">
    <property type="entry name" value="RcpC_dom"/>
</dbReference>
<dbReference type="eggNOG" id="COG3745">
    <property type="taxonomic scope" value="Bacteria"/>
</dbReference>
<dbReference type="SMART" id="SM00858">
    <property type="entry name" value="SAF"/>
    <property type="match status" value="1"/>
</dbReference>
<dbReference type="HOGENOM" id="CLU_057068_0_0_0"/>
<dbReference type="AlphaFoldDB" id="E8WXZ6"/>